<proteinExistence type="predicted"/>
<evidence type="ECO:0000313" key="2">
    <source>
        <dbReference type="EMBL" id="MFC4633469.1"/>
    </source>
</evidence>
<comment type="caution">
    <text evidence="2">The sequence shown here is derived from an EMBL/GenBank/DDBJ whole genome shotgun (WGS) entry which is preliminary data.</text>
</comment>
<dbReference type="PROSITE" id="PS51257">
    <property type="entry name" value="PROKAR_LIPOPROTEIN"/>
    <property type="match status" value="1"/>
</dbReference>
<name>A0ABV9HW06_9FLAO</name>
<dbReference type="Proteomes" id="UP001596043">
    <property type="component" value="Unassembled WGS sequence"/>
</dbReference>
<dbReference type="RefSeq" id="WP_379977675.1">
    <property type="nucleotide sequence ID" value="NZ_JBHSFV010000002.1"/>
</dbReference>
<feature type="chain" id="PRO_5045652953" description="Beta-lactamase-inhibitor-like PepSY-like domain-containing protein" evidence="1">
    <location>
        <begin position="26"/>
        <end position="189"/>
    </location>
</feature>
<protein>
    <recommendedName>
        <fullName evidence="4">Beta-lactamase-inhibitor-like PepSY-like domain-containing protein</fullName>
    </recommendedName>
</protein>
<reference evidence="3" key="1">
    <citation type="journal article" date="2019" name="Int. J. Syst. Evol. Microbiol.">
        <title>The Global Catalogue of Microorganisms (GCM) 10K type strain sequencing project: providing services to taxonomists for standard genome sequencing and annotation.</title>
        <authorList>
            <consortium name="The Broad Institute Genomics Platform"/>
            <consortium name="The Broad Institute Genome Sequencing Center for Infectious Disease"/>
            <person name="Wu L."/>
            <person name="Ma J."/>
        </authorList>
    </citation>
    <scope>NUCLEOTIDE SEQUENCE [LARGE SCALE GENOMIC DNA]</scope>
    <source>
        <strain evidence="3">YJ-61-S</strain>
    </source>
</reference>
<dbReference type="EMBL" id="JBHSFV010000002">
    <property type="protein sequence ID" value="MFC4633469.1"/>
    <property type="molecule type" value="Genomic_DNA"/>
</dbReference>
<evidence type="ECO:0000256" key="1">
    <source>
        <dbReference type="SAM" id="SignalP"/>
    </source>
</evidence>
<sequence length="189" mass="21147">MKTRLPILFYISLAIIILSCNGVTSNQPHTAEGFGQIAQEIKTKFGDTAYFTDILINSDDRIGNIITLTVTESPESMKMGQWSLAQNSWTQTSEITLEVPEGTKAADYMFQLDATINLEKMGGLVEKAKEQLTAEKDIQNPTLYTALIQYPKNGDIANAQYNISLQPETGGTTFYFYYKLDGELIKMDY</sequence>
<keyword evidence="3" id="KW-1185">Reference proteome</keyword>
<gene>
    <name evidence="2" type="ORF">ACFO3O_06100</name>
</gene>
<evidence type="ECO:0008006" key="4">
    <source>
        <dbReference type="Google" id="ProtNLM"/>
    </source>
</evidence>
<keyword evidence="1" id="KW-0732">Signal</keyword>
<evidence type="ECO:0000313" key="3">
    <source>
        <dbReference type="Proteomes" id="UP001596043"/>
    </source>
</evidence>
<organism evidence="2 3">
    <name type="scientific">Dokdonia ponticola</name>
    <dbReference type="NCBI Taxonomy" id="2041041"/>
    <lineage>
        <taxon>Bacteria</taxon>
        <taxon>Pseudomonadati</taxon>
        <taxon>Bacteroidota</taxon>
        <taxon>Flavobacteriia</taxon>
        <taxon>Flavobacteriales</taxon>
        <taxon>Flavobacteriaceae</taxon>
        <taxon>Dokdonia</taxon>
    </lineage>
</organism>
<accession>A0ABV9HW06</accession>
<feature type="signal peptide" evidence="1">
    <location>
        <begin position="1"/>
        <end position="25"/>
    </location>
</feature>